<accession>A0ABX1RB08</accession>
<dbReference type="InterPro" id="IPR035897">
    <property type="entry name" value="Toll_tir_struct_dom_sf"/>
</dbReference>
<proteinExistence type="predicted"/>
<dbReference type="PROSITE" id="PS50104">
    <property type="entry name" value="TIR"/>
    <property type="match status" value="1"/>
</dbReference>
<dbReference type="SUPFAM" id="SSF52200">
    <property type="entry name" value="Toll/Interleukin receptor TIR domain"/>
    <property type="match status" value="1"/>
</dbReference>
<name>A0ABX1RB08_9PSEU</name>
<dbReference type="InterPro" id="IPR000157">
    <property type="entry name" value="TIR_dom"/>
</dbReference>
<keyword evidence="2" id="KW-0675">Receptor</keyword>
<protein>
    <submittedName>
        <fullName evidence="2">Toll/interleukin-1 receptor domain-containing protein</fullName>
    </submittedName>
</protein>
<evidence type="ECO:0000259" key="1">
    <source>
        <dbReference type="PROSITE" id="PS50104"/>
    </source>
</evidence>
<sequence length="147" mass="16446">MDTADAVDFYISYSPADDRWATWIGWTLTEAGFRIRLQAWDFMPGTNFTEFTDSGVRNASVVIAVLSRSYSGSRHGSEWQAALRHDPRKLVMIRVEDCPLDGLLAPITFLDLVGQRDDRAAANVMVRDLERMLDERSAAPAPPPFPG</sequence>
<feature type="domain" description="TIR" evidence="1">
    <location>
        <begin position="5"/>
        <end position="133"/>
    </location>
</feature>
<gene>
    <name evidence="2" type="ORF">HF577_10945</name>
</gene>
<dbReference type="Pfam" id="PF13676">
    <property type="entry name" value="TIR_2"/>
    <property type="match status" value="1"/>
</dbReference>
<dbReference type="Proteomes" id="UP001296706">
    <property type="component" value="Unassembled WGS sequence"/>
</dbReference>
<dbReference type="Gene3D" id="3.40.50.10140">
    <property type="entry name" value="Toll/interleukin-1 receptor homology (TIR) domain"/>
    <property type="match status" value="1"/>
</dbReference>
<reference evidence="2 3" key="1">
    <citation type="submission" date="2020-04" db="EMBL/GenBank/DDBJ databases">
        <authorList>
            <person name="Klaysubun C."/>
            <person name="Duangmal K."/>
            <person name="Lipun K."/>
        </authorList>
    </citation>
    <scope>NUCLEOTIDE SEQUENCE [LARGE SCALE GENOMIC DNA]</scope>
    <source>
        <strain evidence="2 3">JCM 11839</strain>
    </source>
</reference>
<organism evidence="2 3">
    <name type="scientific">Pseudonocardia xinjiangensis</name>
    <dbReference type="NCBI Taxonomy" id="75289"/>
    <lineage>
        <taxon>Bacteria</taxon>
        <taxon>Bacillati</taxon>
        <taxon>Actinomycetota</taxon>
        <taxon>Actinomycetes</taxon>
        <taxon>Pseudonocardiales</taxon>
        <taxon>Pseudonocardiaceae</taxon>
        <taxon>Pseudonocardia</taxon>
    </lineage>
</organism>
<dbReference type="RefSeq" id="WP_169395668.1">
    <property type="nucleotide sequence ID" value="NZ_JAAXKY010000026.1"/>
</dbReference>
<feature type="non-terminal residue" evidence="2">
    <location>
        <position position="147"/>
    </location>
</feature>
<evidence type="ECO:0000313" key="2">
    <source>
        <dbReference type="EMBL" id="NMH77597.1"/>
    </source>
</evidence>
<dbReference type="EMBL" id="JAAXKY010000026">
    <property type="protein sequence ID" value="NMH77597.1"/>
    <property type="molecule type" value="Genomic_DNA"/>
</dbReference>
<comment type="caution">
    <text evidence="2">The sequence shown here is derived from an EMBL/GenBank/DDBJ whole genome shotgun (WGS) entry which is preliminary data.</text>
</comment>
<evidence type="ECO:0000313" key="3">
    <source>
        <dbReference type="Proteomes" id="UP001296706"/>
    </source>
</evidence>
<keyword evidence="3" id="KW-1185">Reference proteome</keyword>